<comment type="similarity">
    <text evidence="1">Belongs to the GatC family.</text>
</comment>
<dbReference type="Gene3D" id="1.10.20.60">
    <property type="entry name" value="Glu-tRNAGln amidotransferase C subunit, N-terminal domain"/>
    <property type="match status" value="1"/>
</dbReference>
<comment type="subunit">
    <text evidence="1">Heterotrimer of A, B and C subunits.</text>
</comment>
<evidence type="ECO:0000256" key="1">
    <source>
        <dbReference type="HAMAP-Rule" id="MF_00122"/>
    </source>
</evidence>
<keyword evidence="1" id="KW-0436">Ligase</keyword>
<organism evidence="2 3">
    <name type="scientific">Alloalcanivorax venustensis ISO4</name>
    <dbReference type="NCBI Taxonomy" id="1177184"/>
    <lineage>
        <taxon>Bacteria</taxon>
        <taxon>Pseudomonadati</taxon>
        <taxon>Pseudomonadota</taxon>
        <taxon>Gammaproteobacteria</taxon>
        <taxon>Oceanospirillales</taxon>
        <taxon>Alcanivoracaceae</taxon>
        <taxon>Alloalcanivorax</taxon>
    </lineage>
</organism>
<evidence type="ECO:0000313" key="2">
    <source>
        <dbReference type="EMBL" id="MBF5051918.1"/>
    </source>
</evidence>
<accession>A0ABS0ACQ2</accession>
<sequence>MAIDSKVVARAAHLARLRVDDSETAELSARLNDILGMVDQLQQADVDQVEPLAHPLEVSQPLRDDRVTEPDVRDKVLPLAPASEDGCFLVPRVIE</sequence>
<dbReference type="InterPro" id="IPR003837">
    <property type="entry name" value="GatC"/>
</dbReference>
<dbReference type="EMBL" id="ARXR01000003">
    <property type="protein sequence ID" value="MBF5051918.1"/>
    <property type="molecule type" value="Genomic_DNA"/>
</dbReference>
<gene>
    <name evidence="1" type="primary">gatC</name>
    <name evidence="2" type="ORF">ISO4_00520</name>
</gene>
<keyword evidence="1" id="KW-0067">ATP-binding</keyword>
<keyword evidence="3" id="KW-1185">Reference proteome</keyword>
<proteinExistence type="inferred from homology"/>
<dbReference type="PANTHER" id="PTHR15004:SF0">
    <property type="entry name" value="GLUTAMYL-TRNA(GLN) AMIDOTRANSFERASE SUBUNIT C, MITOCHONDRIAL"/>
    <property type="match status" value="1"/>
</dbReference>
<dbReference type="HAMAP" id="MF_00122">
    <property type="entry name" value="GatC"/>
    <property type="match status" value="1"/>
</dbReference>
<dbReference type="SUPFAM" id="SSF141000">
    <property type="entry name" value="Glu-tRNAGln amidotransferase C subunit"/>
    <property type="match status" value="1"/>
</dbReference>
<dbReference type="Pfam" id="PF02686">
    <property type="entry name" value="GatC"/>
    <property type="match status" value="1"/>
</dbReference>
<keyword evidence="1" id="KW-0648">Protein biosynthesis</keyword>
<comment type="function">
    <text evidence="1">Allows the formation of correctly charged Asn-tRNA(Asn) or Gln-tRNA(Gln) through the transamidation of misacylated Asp-tRNA(Asn) or Glu-tRNA(Gln) in organisms which lack either or both of asparaginyl-tRNA or glutaminyl-tRNA synthetases. The reaction takes place in the presence of glutamine and ATP through an activated phospho-Asp-tRNA(Asn) or phospho-Glu-tRNA(Gln).</text>
</comment>
<dbReference type="InterPro" id="IPR036113">
    <property type="entry name" value="Asp/Glu-ADT_sf_sub_c"/>
</dbReference>
<dbReference type="PANTHER" id="PTHR15004">
    <property type="entry name" value="GLUTAMYL-TRNA(GLN) AMIDOTRANSFERASE SUBUNIT C, MITOCHONDRIAL"/>
    <property type="match status" value="1"/>
</dbReference>
<dbReference type="NCBIfam" id="TIGR00135">
    <property type="entry name" value="gatC"/>
    <property type="match status" value="1"/>
</dbReference>
<reference evidence="2 3" key="1">
    <citation type="submission" date="2012-09" db="EMBL/GenBank/DDBJ databases">
        <title>Genome Sequence of alkane-degrading Bacterium Alcanivorax venustensis ISO4.</title>
        <authorList>
            <person name="Lai Q."/>
            <person name="Shao Z."/>
        </authorList>
    </citation>
    <scope>NUCLEOTIDE SEQUENCE [LARGE SCALE GENOMIC DNA]</scope>
    <source>
        <strain evidence="2 3">ISO4</strain>
    </source>
</reference>
<dbReference type="GeneID" id="99767703"/>
<name>A0ABS0ACQ2_9GAMM</name>
<dbReference type="Proteomes" id="UP000644441">
    <property type="component" value="Unassembled WGS sequence"/>
</dbReference>
<evidence type="ECO:0000313" key="3">
    <source>
        <dbReference type="Proteomes" id="UP000644441"/>
    </source>
</evidence>
<dbReference type="RefSeq" id="WP_067604856.1">
    <property type="nucleotide sequence ID" value="NZ_ARXR01000003.1"/>
</dbReference>
<dbReference type="EC" id="6.3.5.-" evidence="1"/>
<protein>
    <recommendedName>
        <fullName evidence="1">Aspartyl/glutamyl-tRNA(Asn/Gln) amidotransferase subunit C</fullName>
        <shortName evidence="1">Asp/Glu-ADT subunit C</shortName>
        <ecNumber evidence="1">6.3.5.-</ecNumber>
    </recommendedName>
</protein>
<comment type="catalytic activity">
    <reaction evidence="1">
        <text>L-aspartyl-tRNA(Asn) + L-glutamine + ATP + H2O = L-asparaginyl-tRNA(Asn) + L-glutamate + ADP + phosphate + 2 H(+)</text>
        <dbReference type="Rhea" id="RHEA:14513"/>
        <dbReference type="Rhea" id="RHEA-COMP:9674"/>
        <dbReference type="Rhea" id="RHEA-COMP:9677"/>
        <dbReference type="ChEBI" id="CHEBI:15377"/>
        <dbReference type="ChEBI" id="CHEBI:15378"/>
        <dbReference type="ChEBI" id="CHEBI:29985"/>
        <dbReference type="ChEBI" id="CHEBI:30616"/>
        <dbReference type="ChEBI" id="CHEBI:43474"/>
        <dbReference type="ChEBI" id="CHEBI:58359"/>
        <dbReference type="ChEBI" id="CHEBI:78515"/>
        <dbReference type="ChEBI" id="CHEBI:78516"/>
        <dbReference type="ChEBI" id="CHEBI:456216"/>
    </reaction>
</comment>
<keyword evidence="1" id="KW-0547">Nucleotide-binding</keyword>
<comment type="caution">
    <text evidence="2">The sequence shown here is derived from an EMBL/GenBank/DDBJ whole genome shotgun (WGS) entry which is preliminary data.</text>
</comment>
<comment type="catalytic activity">
    <reaction evidence="1">
        <text>L-glutamyl-tRNA(Gln) + L-glutamine + ATP + H2O = L-glutaminyl-tRNA(Gln) + L-glutamate + ADP + phosphate + H(+)</text>
        <dbReference type="Rhea" id="RHEA:17521"/>
        <dbReference type="Rhea" id="RHEA-COMP:9681"/>
        <dbReference type="Rhea" id="RHEA-COMP:9684"/>
        <dbReference type="ChEBI" id="CHEBI:15377"/>
        <dbReference type="ChEBI" id="CHEBI:15378"/>
        <dbReference type="ChEBI" id="CHEBI:29985"/>
        <dbReference type="ChEBI" id="CHEBI:30616"/>
        <dbReference type="ChEBI" id="CHEBI:43474"/>
        <dbReference type="ChEBI" id="CHEBI:58359"/>
        <dbReference type="ChEBI" id="CHEBI:78520"/>
        <dbReference type="ChEBI" id="CHEBI:78521"/>
        <dbReference type="ChEBI" id="CHEBI:456216"/>
    </reaction>
</comment>